<evidence type="ECO:0000313" key="1">
    <source>
        <dbReference type="EMBL" id="DAD96209.1"/>
    </source>
</evidence>
<organism evidence="1">
    <name type="scientific">Myoviridae sp. ctlnK45</name>
    <dbReference type="NCBI Taxonomy" id="2826693"/>
    <lineage>
        <taxon>Viruses</taxon>
        <taxon>Duplodnaviria</taxon>
        <taxon>Heunggongvirae</taxon>
        <taxon>Uroviricota</taxon>
        <taxon>Caudoviricetes</taxon>
    </lineage>
</organism>
<dbReference type="EMBL" id="BK015212">
    <property type="protein sequence ID" value="DAD96209.1"/>
    <property type="molecule type" value="Genomic_DNA"/>
</dbReference>
<sequence length="109" mass="12466">MDAVEFLDKVDRLSKRGSTEEKMRYNDYRTAGDNVGAVKFVKRWAAAHTVKTRQSEFLKLFPNAPIYTNTHNVALDPCLVDTTLRGHCPTGRGCDICRREFWLAEVEDT</sequence>
<protein>
    <submittedName>
        <fullName evidence="1">Uncharacterized protein</fullName>
    </submittedName>
</protein>
<accession>A0A8S5NNC4</accession>
<name>A0A8S5NNC4_9CAUD</name>
<proteinExistence type="predicted"/>
<reference evidence="1" key="1">
    <citation type="journal article" date="2021" name="Proc. Natl. Acad. Sci. U.S.A.">
        <title>A Catalog of Tens of Thousands of Viruses from Human Metagenomes Reveals Hidden Associations with Chronic Diseases.</title>
        <authorList>
            <person name="Tisza M.J."/>
            <person name="Buck C.B."/>
        </authorList>
    </citation>
    <scope>NUCLEOTIDE SEQUENCE</scope>
    <source>
        <strain evidence="1">CtlnK45</strain>
    </source>
</reference>